<dbReference type="EMBL" id="CP138894">
    <property type="protein sequence ID" value="WPK23511.1"/>
    <property type="molecule type" value="Genomic_DNA"/>
</dbReference>
<keyword evidence="2" id="KW-1185">Reference proteome</keyword>
<dbReference type="RefSeq" id="XP_062875897.1">
    <property type="nucleotide sequence ID" value="XM_063019827.1"/>
</dbReference>
<evidence type="ECO:0008006" key="3">
    <source>
        <dbReference type="Google" id="ProtNLM"/>
    </source>
</evidence>
<dbReference type="GeneID" id="88171820"/>
<evidence type="ECO:0000313" key="1">
    <source>
        <dbReference type="EMBL" id="WPK23511.1"/>
    </source>
</evidence>
<evidence type="ECO:0000313" key="2">
    <source>
        <dbReference type="Proteomes" id="UP001338582"/>
    </source>
</evidence>
<protein>
    <recommendedName>
        <fullName evidence="3">F-box domain-containing protein</fullName>
    </recommendedName>
</protein>
<sequence>MFPVNVIDNIVRFALANDLVTLAQVDNWFKHSVYSKLYLTIIVIDSCDESVEIEAPQNCTVLFSHQLHQFAANLTESNLVYLREIVVNTHRSGPSVALLELYEKLASLWTVCSHQIRFVTYDIVALRATGSLNNYLEHNLLLHFEGEDDVLTSKNGKIVRLKNWLMADMSQFLRAPLNPDLAQLSFFVENNFHQDRLHSNEVQEPVDLSVPRENLRALSTLYLHTPLSFLKFMQMLQDINAPQMKLRTLSLTSSHRLVNDAQLDFQKIMLHFDLNEVEELELRINCARRHECADSCMIQFFEQWKRYNSLGDKHTRLRKLAIVHHKSMAELSQFKAILENYVFSPLFAEMLELYVNFSNSSRPTQTCSIDYNKVIANLHHVPNLSIIHLSSFFCEWISGVASLLKEQNLSFYHALTNRCACQQCNGTRGAFTKLAELDRSNNYNHKIKMSDVSKDAVQESWIDFSNEANIKFLHYIGNELRKEEATMEQNLASTGTMLDMKHMPVLHHRSVEPFKELLVHSCLSEIYNKMAAGLVHLQKINFGGITLGH</sequence>
<name>A0AAX4H5K9_9ASCO</name>
<gene>
    <name evidence="1" type="ORF">PUMCH_000752</name>
</gene>
<reference evidence="1 2" key="1">
    <citation type="submission" date="2023-10" db="EMBL/GenBank/DDBJ databases">
        <title>Draft Genome Sequence of Candida saopaulonensis from a very Premature Infant with Sepsis.</title>
        <authorList>
            <person name="Ning Y."/>
            <person name="Dai R."/>
            <person name="Xiao M."/>
            <person name="Xu Y."/>
            <person name="Yan Q."/>
            <person name="Zhang L."/>
        </authorList>
    </citation>
    <scope>NUCLEOTIDE SEQUENCE [LARGE SCALE GENOMIC DNA]</scope>
    <source>
        <strain evidence="1 2">19XY460</strain>
    </source>
</reference>
<dbReference type="Proteomes" id="UP001338582">
    <property type="component" value="Chromosome 1"/>
</dbReference>
<organism evidence="1 2">
    <name type="scientific">Australozyma saopauloensis</name>
    <dbReference type="NCBI Taxonomy" id="291208"/>
    <lineage>
        <taxon>Eukaryota</taxon>
        <taxon>Fungi</taxon>
        <taxon>Dikarya</taxon>
        <taxon>Ascomycota</taxon>
        <taxon>Saccharomycotina</taxon>
        <taxon>Pichiomycetes</taxon>
        <taxon>Metschnikowiaceae</taxon>
        <taxon>Australozyma</taxon>
    </lineage>
</organism>
<dbReference type="AlphaFoldDB" id="A0AAX4H5K9"/>
<proteinExistence type="predicted"/>
<accession>A0AAX4H5K9</accession>
<dbReference type="KEGG" id="asau:88171820"/>